<feature type="domain" description="6-hydroxymethylpterin diphosphokinase MptE-like" evidence="2">
    <location>
        <begin position="184"/>
        <end position="349"/>
    </location>
</feature>
<keyword evidence="4" id="KW-1185">Reference proteome</keyword>
<reference evidence="4" key="1">
    <citation type="journal article" date="2019" name="Int. J. Syst. Evol. Microbiol.">
        <title>The Global Catalogue of Microorganisms (GCM) 10K type strain sequencing project: providing services to taxonomists for standard genome sequencing and annotation.</title>
        <authorList>
            <consortium name="The Broad Institute Genomics Platform"/>
            <consortium name="The Broad Institute Genome Sequencing Center for Infectious Disease"/>
            <person name="Wu L."/>
            <person name="Ma J."/>
        </authorList>
    </citation>
    <scope>NUCLEOTIDE SEQUENCE [LARGE SCALE GENOMIC DNA]</scope>
    <source>
        <strain evidence="4">CCUG 54950</strain>
    </source>
</reference>
<keyword evidence="1" id="KW-0175">Coiled coil</keyword>
<dbReference type="PANTHER" id="PTHR41786:SF1">
    <property type="entry name" value="6-HYDROXYMETHYLPTERIN DIPHOSPHOKINASE MPTE-LIKE DOMAIN-CONTAINING PROTEIN"/>
    <property type="match status" value="1"/>
</dbReference>
<sequence>MSILQQNIAFLEKKFPHVLQSIKNIGIDSSSIYTECLEKDNDWLEAVKGSVEDFKLIFMYGFGQGLAVIDLLEQYPERWIFLYEPNISVFYDAIQKYNLVELFQHPGFKGIAIGKDHLKMLFSSISIYMQYDLAFVAHRQYLEHGVEQLYELKEEFIKYNQTFEVNQKTMNHFRIQWMRNSMFQLASLLTSPSIESLQNSFQECTAVIVGSGPSLEQDIEWLKKLKSHAIIIAAGSSIQALVKHGIQPHATVVMDGGQINETIFSNPDTLVPPMIITSTAYYGLTEKKADQRIYSLLRNDYVSQFFLGESREQFFIEPTSTVTGTAMQVAICLGARKIIMMGQDLSFSNNKFYAEGITHTHTNYLDSKINEAEENQLLVKNVEGSYNITNHNFLFMKEGLEALIAAFPSVKFINATRKGAEISGSTFMLVEDVLRMIESEHIETKAIEQLLQQHVEQPHVGIENVQEKLKNIVQDFEVVNQELKSLRKLLDKVQTLSRSKPLKAQQTLENIEIEWTSIVNRSWFEPVMECVIPLELSKFDKQLPGIITEKNIVTKSSLIYLHLGELVDSIIVILKDLKDIFQNSLQRIENVQR</sequence>
<accession>A0ABW4RIG6</accession>
<evidence type="ECO:0000313" key="3">
    <source>
        <dbReference type="EMBL" id="MFD1885615.1"/>
    </source>
</evidence>
<evidence type="ECO:0000313" key="4">
    <source>
        <dbReference type="Proteomes" id="UP001597233"/>
    </source>
</evidence>
<comment type="caution">
    <text evidence="3">The sequence shown here is derived from an EMBL/GenBank/DDBJ whole genome shotgun (WGS) entry which is preliminary data.</text>
</comment>
<evidence type="ECO:0000259" key="2">
    <source>
        <dbReference type="Pfam" id="PF01973"/>
    </source>
</evidence>
<dbReference type="RefSeq" id="WP_347326760.1">
    <property type="nucleotide sequence ID" value="NZ_JBCGUH010000015.1"/>
</dbReference>
<dbReference type="InterPro" id="IPR002826">
    <property type="entry name" value="MptE-like"/>
</dbReference>
<protein>
    <submittedName>
        <fullName evidence="3">Motility associated factor glycosyltransferase family protein</fullName>
    </submittedName>
</protein>
<feature type="coiled-coil region" evidence="1">
    <location>
        <begin position="462"/>
        <end position="489"/>
    </location>
</feature>
<name>A0ABW4RIG6_9BACL</name>
<organism evidence="3 4">
    <name type="scientific">Paenibacillus wenxiniae</name>
    <dbReference type="NCBI Taxonomy" id="1636843"/>
    <lineage>
        <taxon>Bacteria</taxon>
        <taxon>Bacillati</taxon>
        <taxon>Bacillota</taxon>
        <taxon>Bacilli</taxon>
        <taxon>Bacillales</taxon>
        <taxon>Paenibacillaceae</taxon>
        <taxon>Paenibacillus</taxon>
    </lineage>
</organism>
<dbReference type="EMBL" id="JBHUEH010000013">
    <property type="protein sequence ID" value="MFD1885615.1"/>
    <property type="molecule type" value="Genomic_DNA"/>
</dbReference>
<dbReference type="PANTHER" id="PTHR41786">
    <property type="entry name" value="MOTILITY ACCESSORY FACTOR MAF"/>
    <property type="match status" value="1"/>
</dbReference>
<proteinExistence type="predicted"/>
<dbReference type="Pfam" id="PF01973">
    <property type="entry name" value="MptE-like"/>
    <property type="match status" value="1"/>
</dbReference>
<dbReference type="Proteomes" id="UP001597233">
    <property type="component" value="Unassembled WGS sequence"/>
</dbReference>
<evidence type="ECO:0000256" key="1">
    <source>
        <dbReference type="SAM" id="Coils"/>
    </source>
</evidence>
<gene>
    <name evidence="3" type="ORF">ACFSC9_08750</name>
</gene>